<evidence type="ECO:0000256" key="5">
    <source>
        <dbReference type="ARBA" id="ARBA00022723"/>
    </source>
</evidence>
<dbReference type="CDD" id="cd17757">
    <property type="entry name" value="MCM6"/>
    <property type="match status" value="1"/>
</dbReference>
<gene>
    <name evidence="23" type="ORF">FNV43_RR06192</name>
</gene>
<evidence type="ECO:0000256" key="19">
    <source>
        <dbReference type="RuleBase" id="RU004070"/>
    </source>
</evidence>
<dbReference type="PROSITE" id="PS00847">
    <property type="entry name" value="MCM_1"/>
    <property type="match status" value="1"/>
</dbReference>
<comment type="function">
    <text evidence="20">Acts as component of the MCM2-7 complex (MCM complex) which is the replicative helicase essential for 'once per cell cycle' DNA replication initiation and elongation in eukaryotic cells. The active ATPase sites in the MCM2-7 ring are formed through the interaction surfaces of two neighboring subunits such that a critical structure of a conserved arginine finger motif is provided in trans relative to the ATP-binding site of the Walker A box of the adjacent subunit. The six ATPase active sites, however, are likely to contribute differentially to the complex helicase activity.</text>
</comment>
<proteinExistence type="inferred from homology"/>
<evidence type="ECO:0000313" key="23">
    <source>
        <dbReference type="EMBL" id="KAF3450112.1"/>
    </source>
</evidence>
<evidence type="ECO:0000256" key="14">
    <source>
        <dbReference type="ARBA" id="ARBA00023306"/>
    </source>
</evidence>
<evidence type="ECO:0000256" key="3">
    <source>
        <dbReference type="ARBA" id="ARBA00012551"/>
    </source>
</evidence>
<evidence type="ECO:0000256" key="13">
    <source>
        <dbReference type="ARBA" id="ARBA00023242"/>
    </source>
</evidence>
<dbReference type="Gene3D" id="2.20.28.10">
    <property type="match status" value="1"/>
</dbReference>
<reference evidence="23" key="1">
    <citation type="submission" date="2020-03" db="EMBL/GenBank/DDBJ databases">
        <title>A high-quality chromosome-level genome assembly of a woody plant with both climbing and erect habits, Rhamnella rubrinervis.</title>
        <authorList>
            <person name="Lu Z."/>
            <person name="Yang Y."/>
            <person name="Zhu X."/>
            <person name="Sun Y."/>
        </authorList>
    </citation>
    <scope>NUCLEOTIDE SEQUENCE</scope>
    <source>
        <strain evidence="23">BYM</strain>
        <tissue evidence="23">Leaf</tissue>
    </source>
</reference>
<evidence type="ECO:0000256" key="21">
    <source>
        <dbReference type="SAM" id="MobiDB-lite"/>
    </source>
</evidence>
<evidence type="ECO:0000256" key="1">
    <source>
        <dbReference type="ARBA" id="ARBA00004123"/>
    </source>
</evidence>
<keyword evidence="5" id="KW-0479">Metal-binding</keyword>
<comment type="subunit">
    <text evidence="17">Component of the minichromosome maintenance (MCM) complex, a heterotetramer composed of MCM2, MCM3, MCM4, MCM5, MCM6 and MCM7. Interacts with ETG1.</text>
</comment>
<dbReference type="GO" id="GO:0006270">
    <property type="term" value="P:DNA replication initiation"/>
    <property type="evidence" value="ECO:0007669"/>
    <property type="project" value="UniProtKB-UniRule"/>
</dbReference>
<dbReference type="InterPro" id="IPR008049">
    <property type="entry name" value="MCM6"/>
</dbReference>
<evidence type="ECO:0000256" key="16">
    <source>
        <dbReference type="ARBA" id="ARBA00053280"/>
    </source>
</evidence>
<sequence length="833" mass="92577">MEAFSNGGYLVDEKALRVENIFLDFLKSFRLNSSEIVYEAEIEAMRANESTTMFVDFSHVMLFNNLLQKAISEEYLRFEPYLRNACKRFVMEQKPTFISDDNPNKDVNLAFYNLPVIKRLRELATAEIGKLVSVTGVVTRTSEVRPELLQGTFKCLECGGVIKNVEQQFKYTEPTICVNPTCANRARWALLQQESKFADWQRVRMQETSKEIPPGSLPRSLDIILRHEIVEKARAGDTVIFTGTMVVVPDIMALASPGERAECRRDASQRKNSTVGTEGVRGLRALGVRDLSYRLAFIASSVQISDGRRDNDIRNRKKDAEDDDIQQFTAEELDEVQRMRNTPDFFNKLVDSIAPTIFGHQDIKRAILLMLTGGVHKITHEGINLRGDINVCIVGDPSCAKSQFLKYTSGLVPRSVYTSGKSSSAAGLTATVAKEPETGEFCIEAGALMLADNGICCIDEFDKMDIRDQVAIHEAMEQQTISITKAGIQATLNARTSILAAANPTGGRYDKTKPLKYNVALPPAILSRFDLVYVMIDDPDDQTDYHIAHHIVRVHQKREEALAPAFTTAELKRYIAYAKTLKPKLSAEAKKLLVDSYVALRRGDTTPGSRVAYRMTVRQLEALIRLSEAICRSNLEIQVQPRHVRLAVRLLKTSIISVESSEIDLSEFQEGNLDNGAGVNDENTGASQGGSAPTNAASEPASENGAGSANQQGKKLVISDEYFQRVTQALVMRLRQHEEAVTQEGTGMAGMRQRDLIQWYVSQQNEKNSYSSMEEAANEVSKIKAIIESLIRREGHLIVVDDGRQAADGGAGQPSSTYRNDRILAVAPNYVID</sequence>
<dbReference type="PANTHER" id="PTHR11630:SF43">
    <property type="entry name" value="DNA REPLICATION LICENSING FACTOR MCM6"/>
    <property type="match status" value="1"/>
</dbReference>
<dbReference type="PANTHER" id="PTHR11630">
    <property type="entry name" value="DNA REPLICATION LICENSING FACTOR MCM FAMILY MEMBER"/>
    <property type="match status" value="1"/>
</dbReference>
<dbReference type="InterPro" id="IPR041562">
    <property type="entry name" value="MCM_lid"/>
</dbReference>
<comment type="function">
    <text evidence="16">Probable component of the MCM2-7 complex (MCM complex) that may function as a DNA helicase and which is essential to undergo a single round of replication initiation and elongation per cell cycle in eukaryotic cells.</text>
</comment>
<comment type="catalytic activity">
    <reaction evidence="15 20">
        <text>ATP + H2O = ADP + phosphate + H(+)</text>
        <dbReference type="Rhea" id="RHEA:13065"/>
        <dbReference type="ChEBI" id="CHEBI:15377"/>
        <dbReference type="ChEBI" id="CHEBI:15378"/>
        <dbReference type="ChEBI" id="CHEBI:30616"/>
        <dbReference type="ChEBI" id="CHEBI:43474"/>
        <dbReference type="ChEBI" id="CHEBI:456216"/>
        <dbReference type="EC" id="3.6.4.12"/>
    </reaction>
</comment>
<dbReference type="SUPFAM" id="SSF52540">
    <property type="entry name" value="P-loop containing nucleoside triphosphate hydrolases"/>
    <property type="match status" value="1"/>
</dbReference>
<dbReference type="GO" id="GO:0000727">
    <property type="term" value="P:double-strand break repair via break-induced replication"/>
    <property type="evidence" value="ECO:0007669"/>
    <property type="project" value="TreeGrafter"/>
</dbReference>
<evidence type="ECO:0000256" key="15">
    <source>
        <dbReference type="ARBA" id="ARBA00047995"/>
    </source>
</evidence>
<keyword evidence="4 20" id="KW-0235">DNA replication</keyword>
<dbReference type="GO" id="GO:1902969">
    <property type="term" value="P:mitotic DNA replication"/>
    <property type="evidence" value="ECO:0007669"/>
    <property type="project" value="TreeGrafter"/>
</dbReference>
<dbReference type="InterPro" id="IPR001208">
    <property type="entry name" value="MCM_dom"/>
</dbReference>
<keyword evidence="12 19" id="KW-0238">DNA-binding</keyword>
<evidence type="ECO:0000256" key="8">
    <source>
        <dbReference type="ARBA" id="ARBA00022801"/>
    </source>
</evidence>
<dbReference type="SUPFAM" id="SSF50249">
    <property type="entry name" value="Nucleic acid-binding proteins"/>
    <property type="match status" value="1"/>
</dbReference>
<dbReference type="InterPro" id="IPR012340">
    <property type="entry name" value="NA-bd_OB-fold"/>
</dbReference>
<keyword evidence="11 19" id="KW-0067">ATP-binding</keyword>
<comment type="caution">
    <text evidence="23">The sequence shown here is derived from an EMBL/GenBank/DDBJ whole genome shotgun (WGS) entry which is preliminary data.</text>
</comment>
<dbReference type="Gene3D" id="2.40.50.140">
    <property type="entry name" value="Nucleic acid-binding proteins"/>
    <property type="match status" value="1"/>
</dbReference>
<dbReference type="GO" id="GO:1990518">
    <property type="term" value="F:single-stranded 3'-5' DNA helicase activity"/>
    <property type="evidence" value="ECO:0007669"/>
    <property type="project" value="TreeGrafter"/>
</dbReference>
<dbReference type="FunFam" id="3.40.50.300:FF:000115">
    <property type="entry name" value="DNA helicase"/>
    <property type="match status" value="1"/>
</dbReference>
<keyword evidence="13" id="KW-0539">Nucleus</keyword>
<evidence type="ECO:0000256" key="17">
    <source>
        <dbReference type="ARBA" id="ARBA00064407"/>
    </source>
</evidence>
<dbReference type="Proteomes" id="UP000796880">
    <property type="component" value="Unassembled WGS sequence"/>
</dbReference>
<dbReference type="InterPro" id="IPR031327">
    <property type="entry name" value="MCM"/>
</dbReference>
<organism evidence="23 24">
    <name type="scientific">Rhamnella rubrinervis</name>
    <dbReference type="NCBI Taxonomy" id="2594499"/>
    <lineage>
        <taxon>Eukaryota</taxon>
        <taxon>Viridiplantae</taxon>
        <taxon>Streptophyta</taxon>
        <taxon>Embryophyta</taxon>
        <taxon>Tracheophyta</taxon>
        <taxon>Spermatophyta</taxon>
        <taxon>Magnoliopsida</taxon>
        <taxon>eudicotyledons</taxon>
        <taxon>Gunneridae</taxon>
        <taxon>Pentapetalae</taxon>
        <taxon>rosids</taxon>
        <taxon>fabids</taxon>
        <taxon>Rosales</taxon>
        <taxon>Rhamnaceae</taxon>
        <taxon>rhamnoid group</taxon>
        <taxon>Rhamneae</taxon>
        <taxon>Rhamnella</taxon>
    </lineage>
</organism>
<accession>A0A8K0ML89</accession>
<feature type="compositionally biased region" description="Polar residues" evidence="21">
    <location>
        <begin position="681"/>
        <end position="697"/>
    </location>
</feature>
<dbReference type="FunFam" id="2.20.28.10:FF:000003">
    <property type="entry name" value="DNA helicase"/>
    <property type="match status" value="1"/>
</dbReference>
<evidence type="ECO:0000256" key="11">
    <source>
        <dbReference type="ARBA" id="ARBA00022840"/>
    </source>
</evidence>
<dbReference type="Gene3D" id="3.40.50.300">
    <property type="entry name" value="P-loop containing nucleotide triphosphate hydrolases"/>
    <property type="match status" value="1"/>
</dbReference>
<dbReference type="Pfam" id="PF18263">
    <property type="entry name" value="WHD_MCM6"/>
    <property type="match status" value="1"/>
</dbReference>
<dbReference type="Pfam" id="PF00493">
    <property type="entry name" value="MCM"/>
    <property type="match status" value="1"/>
</dbReference>
<dbReference type="SMART" id="SM00350">
    <property type="entry name" value="MCM"/>
    <property type="match status" value="1"/>
</dbReference>
<keyword evidence="7" id="KW-0863">Zinc-finger</keyword>
<comment type="subunit">
    <text evidence="20">Component of the MCM2-7 complex.</text>
</comment>
<dbReference type="EC" id="3.6.4.12" evidence="3 20"/>
<evidence type="ECO:0000256" key="9">
    <source>
        <dbReference type="ARBA" id="ARBA00022806"/>
    </source>
</evidence>
<evidence type="ECO:0000256" key="18">
    <source>
        <dbReference type="ARBA" id="ARBA00073495"/>
    </source>
</evidence>
<feature type="region of interest" description="Disordered" evidence="21">
    <location>
        <begin position="673"/>
        <end position="712"/>
    </location>
</feature>
<dbReference type="GO" id="GO:0005524">
    <property type="term" value="F:ATP binding"/>
    <property type="evidence" value="ECO:0007669"/>
    <property type="project" value="UniProtKB-UniRule"/>
</dbReference>
<keyword evidence="10" id="KW-0862">Zinc</keyword>
<dbReference type="InterPro" id="IPR041024">
    <property type="entry name" value="Mcm6_C"/>
</dbReference>
<evidence type="ECO:0000313" key="24">
    <source>
        <dbReference type="Proteomes" id="UP000796880"/>
    </source>
</evidence>
<evidence type="ECO:0000256" key="2">
    <source>
        <dbReference type="ARBA" id="ARBA00008010"/>
    </source>
</evidence>
<dbReference type="GO" id="GO:0016787">
    <property type="term" value="F:hydrolase activity"/>
    <property type="evidence" value="ECO:0007669"/>
    <property type="project" value="UniProtKB-KW"/>
</dbReference>
<dbReference type="GO" id="GO:0000347">
    <property type="term" value="C:THO complex"/>
    <property type="evidence" value="ECO:0007669"/>
    <property type="project" value="UniProtKB-ARBA"/>
</dbReference>
<evidence type="ECO:0000256" key="20">
    <source>
        <dbReference type="RuleBase" id="RU368064"/>
    </source>
</evidence>
<dbReference type="AlphaFoldDB" id="A0A8K0ML89"/>
<keyword evidence="6 19" id="KW-0547">Nucleotide-binding</keyword>
<dbReference type="Pfam" id="PF17855">
    <property type="entry name" value="MCM_lid"/>
    <property type="match status" value="1"/>
</dbReference>
<dbReference type="OrthoDB" id="1744952at2759"/>
<dbReference type="Gene3D" id="1.20.58.870">
    <property type="match status" value="1"/>
</dbReference>
<comment type="subcellular location">
    <subcellularLocation>
        <location evidence="1 20">Nucleus</location>
    </subcellularLocation>
</comment>
<protein>
    <recommendedName>
        <fullName evidence="18 20">DNA replication licensing factor MCM6</fullName>
        <ecNumber evidence="3 20">3.6.4.12</ecNumber>
    </recommendedName>
</protein>
<evidence type="ECO:0000256" key="7">
    <source>
        <dbReference type="ARBA" id="ARBA00022771"/>
    </source>
</evidence>
<name>A0A8K0ML89_9ROSA</name>
<keyword evidence="14 20" id="KW-0131">Cell cycle</keyword>
<dbReference type="FunFam" id="1.20.58.870:FF:000003">
    <property type="entry name" value="DNA helicase"/>
    <property type="match status" value="1"/>
</dbReference>
<dbReference type="InterPro" id="IPR027925">
    <property type="entry name" value="MCM_N"/>
</dbReference>
<dbReference type="PROSITE" id="PS50051">
    <property type="entry name" value="MCM_2"/>
    <property type="match status" value="1"/>
</dbReference>
<dbReference type="Gene3D" id="3.30.1640.10">
    <property type="entry name" value="mini-chromosome maintenance (MCM) complex, chain A, domain 1"/>
    <property type="match status" value="1"/>
</dbReference>
<evidence type="ECO:0000259" key="22">
    <source>
        <dbReference type="PROSITE" id="PS50051"/>
    </source>
</evidence>
<dbReference type="PRINTS" id="PR01662">
    <property type="entry name" value="MCMPROTEIN6"/>
</dbReference>
<dbReference type="GO" id="GO:0008270">
    <property type="term" value="F:zinc ion binding"/>
    <property type="evidence" value="ECO:0007669"/>
    <property type="project" value="UniProtKB-KW"/>
</dbReference>
<dbReference type="InterPro" id="IPR033762">
    <property type="entry name" value="MCM_OB"/>
</dbReference>
<dbReference type="Pfam" id="PF14551">
    <property type="entry name" value="MCM_N"/>
    <property type="match status" value="1"/>
</dbReference>
<feature type="domain" description="MCM C-terminal AAA(+) ATPase" evidence="22">
    <location>
        <begin position="345"/>
        <end position="551"/>
    </location>
</feature>
<comment type="similarity">
    <text evidence="2 19">Belongs to the MCM family.</text>
</comment>
<dbReference type="EMBL" id="VOIH02000003">
    <property type="protein sequence ID" value="KAF3450112.1"/>
    <property type="molecule type" value="Genomic_DNA"/>
</dbReference>
<evidence type="ECO:0000256" key="4">
    <source>
        <dbReference type="ARBA" id="ARBA00022705"/>
    </source>
</evidence>
<evidence type="ECO:0000256" key="10">
    <source>
        <dbReference type="ARBA" id="ARBA00022833"/>
    </source>
</evidence>
<keyword evidence="8 20" id="KW-0378">Hydrolase</keyword>
<dbReference type="PRINTS" id="PR01657">
    <property type="entry name" value="MCMFAMILY"/>
</dbReference>
<dbReference type="Pfam" id="PF17207">
    <property type="entry name" value="MCM_OB"/>
    <property type="match status" value="1"/>
</dbReference>
<evidence type="ECO:0000256" key="12">
    <source>
        <dbReference type="ARBA" id="ARBA00023125"/>
    </source>
</evidence>
<dbReference type="InterPro" id="IPR027417">
    <property type="entry name" value="P-loop_NTPase"/>
</dbReference>
<dbReference type="GO" id="GO:0042555">
    <property type="term" value="C:MCM complex"/>
    <property type="evidence" value="ECO:0007669"/>
    <property type="project" value="UniProtKB-UniRule"/>
</dbReference>
<evidence type="ECO:0000256" key="6">
    <source>
        <dbReference type="ARBA" id="ARBA00022741"/>
    </source>
</evidence>
<dbReference type="GO" id="GO:0003697">
    <property type="term" value="F:single-stranded DNA binding"/>
    <property type="evidence" value="ECO:0007669"/>
    <property type="project" value="TreeGrafter"/>
</dbReference>
<keyword evidence="24" id="KW-1185">Reference proteome</keyword>
<keyword evidence="9 20" id="KW-0347">Helicase</keyword>
<dbReference type="InterPro" id="IPR018525">
    <property type="entry name" value="MCM_CS"/>
</dbReference>